<sequence length="800" mass="90356">MEQKKPKSTSQPPTPQVLLVFLVIALIVIIGAAAGIYFISQNENVNQNTNQNQNANQSTGFQNINGKVLCSENNDCPSNYSCVSVYAVSGEQEKLCVRNDALNVNSIVNENANINTNQAVNQNTNQSLNENTNTASPTSADWQAVTYQEGEHGLTFNLPADWSSYTETMGFLEGRNLISASTYEENKGSVSFSIAYYENNEPSFADWIDKKQALLEVEYQTLTASQQTISEIDAYVFEDQNDNPRHKFFYLERNGKVYQLEFGGDNLLYQESASVMDSIISSFRFIEVKEQLPVQAPVAKSAIGADQAYNLTVSWLDVPQDLNFNDPVLTDPNSYIIRRDYYKVGDVQNGRYQGMDLINILETPEGPAFSPTLYRVIYNPGEESFTYLEKYSADLSYLQYSFTYDVGAIIADLELPAEIDIPDSEVSLTEELYSENKLFSSIKNPAELFEDSALGKVFFDANQDCFVIETPDHLVKQYHLKLDFVDNFKEEDYLFGTSSLVPDIQWQDATTNTAEYTYNEPIGGCGTKNCHAIFTIDELGGEEALTVVGQTSKGDSIYEYQNQNNEVLESTYEYYYDPNAAGKLSYDEFIAAHPLFFWQDPFGHWVKFTKTTFMPTVECGKPVIYLYPEEKTEVNVRVDPKGGFSLTEPEYPENGWQVTAYPDGRLTDSKGNQYPYLFWEGRGINYTIPKQGFVVAKAQVKPFLSEKLIELGLNEKESAEFMDFWVPKMQDQPYYFVTFVNQAVFDQLAPLKVTPEPDTVIRVFMDYQPLAAPLSVEPLKISTPARKGFTVVEWGGALHR</sequence>
<evidence type="ECO:0000256" key="1">
    <source>
        <dbReference type="SAM" id="Phobius"/>
    </source>
</evidence>
<evidence type="ECO:0000313" key="3">
    <source>
        <dbReference type="Proteomes" id="UP000230779"/>
    </source>
</evidence>
<proteinExistence type="predicted"/>
<gene>
    <name evidence="2" type="ORF">COY66_00425</name>
</gene>
<dbReference type="Proteomes" id="UP000230779">
    <property type="component" value="Unassembled WGS sequence"/>
</dbReference>
<protein>
    <submittedName>
        <fullName evidence="2">Uncharacterized protein</fullName>
    </submittedName>
</protein>
<reference evidence="2 3" key="1">
    <citation type="submission" date="2017-09" db="EMBL/GenBank/DDBJ databases">
        <title>Depth-based differentiation of microbial function through sediment-hosted aquifers and enrichment of novel symbionts in the deep terrestrial subsurface.</title>
        <authorList>
            <person name="Probst A.J."/>
            <person name="Ladd B."/>
            <person name="Jarett J.K."/>
            <person name="Geller-Mcgrath D.E."/>
            <person name="Sieber C.M."/>
            <person name="Emerson J.B."/>
            <person name="Anantharaman K."/>
            <person name="Thomas B.C."/>
            <person name="Malmstrom R."/>
            <person name="Stieglmeier M."/>
            <person name="Klingl A."/>
            <person name="Woyke T."/>
            <person name="Ryan C.M."/>
            <person name="Banfield J.F."/>
        </authorList>
    </citation>
    <scope>NUCLEOTIDE SEQUENCE [LARGE SCALE GENOMIC DNA]</scope>
    <source>
        <strain evidence="2">CG_4_10_14_0_8_um_filter_42_10</strain>
    </source>
</reference>
<organism evidence="2 3">
    <name type="scientific">Candidatus Kerfeldbacteria bacterium CG_4_10_14_0_8_um_filter_42_10</name>
    <dbReference type="NCBI Taxonomy" id="2014248"/>
    <lineage>
        <taxon>Bacteria</taxon>
        <taxon>Candidatus Kerfeldiibacteriota</taxon>
    </lineage>
</organism>
<accession>A0A2M7RKH8</accession>
<dbReference type="EMBL" id="PFMD01000004">
    <property type="protein sequence ID" value="PIY97250.1"/>
    <property type="molecule type" value="Genomic_DNA"/>
</dbReference>
<keyword evidence="1" id="KW-0472">Membrane</keyword>
<comment type="caution">
    <text evidence="2">The sequence shown here is derived from an EMBL/GenBank/DDBJ whole genome shotgun (WGS) entry which is preliminary data.</text>
</comment>
<evidence type="ECO:0000313" key="2">
    <source>
        <dbReference type="EMBL" id="PIY97250.1"/>
    </source>
</evidence>
<keyword evidence="1" id="KW-0812">Transmembrane</keyword>
<feature type="transmembrane region" description="Helical" evidence="1">
    <location>
        <begin position="17"/>
        <end position="39"/>
    </location>
</feature>
<dbReference type="AlphaFoldDB" id="A0A2M7RKH8"/>
<keyword evidence="1" id="KW-1133">Transmembrane helix</keyword>
<name>A0A2M7RKH8_9BACT</name>